<accession>A0AB33FDG0</accession>
<gene>
    <name evidence="2" type="ORF">XcfCFBP6991P_22420</name>
</gene>
<evidence type="ECO:0000313" key="2">
    <source>
        <dbReference type="EMBL" id="ATS86361.1"/>
    </source>
</evidence>
<dbReference type="Gene3D" id="1.10.1740.160">
    <property type="match status" value="1"/>
</dbReference>
<reference evidence="2 3" key="1">
    <citation type="journal article" date="2017" name="BMC Genomics">
        <title>Xanthomonas adaptation to common bean is associated with horizontal transfers of genes encoding TAL effectors.</title>
        <authorList>
            <person name="Ruh M."/>
            <person name="Briand M."/>
            <person name="Bonneau S."/>
            <person name="Jacques M.A."/>
            <person name="Chen N.W.G."/>
        </authorList>
    </citation>
    <scope>NUCLEOTIDE SEQUENCE [LARGE SCALE GENOMIC DNA]</scope>
    <source>
        <strain evidence="2 3">CFBP6991</strain>
    </source>
</reference>
<dbReference type="AlphaFoldDB" id="A0AB33FDG0"/>
<evidence type="ECO:0000256" key="1">
    <source>
        <dbReference type="SAM" id="MobiDB-lite"/>
    </source>
</evidence>
<feature type="compositionally biased region" description="Pro residues" evidence="1">
    <location>
        <begin position="647"/>
        <end position="656"/>
    </location>
</feature>
<feature type="region of interest" description="Disordered" evidence="1">
    <location>
        <begin position="644"/>
        <end position="690"/>
    </location>
</feature>
<organism evidence="2 3">
    <name type="scientific">Xanthomonas citri pv. phaseoli var. fuscans</name>
    <dbReference type="NCBI Taxonomy" id="473423"/>
    <lineage>
        <taxon>Bacteria</taxon>
        <taxon>Pseudomonadati</taxon>
        <taxon>Pseudomonadota</taxon>
        <taxon>Gammaproteobacteria</taxon>
        <taxon>Lysobacterales</taxon>
        <taxon>Lysobacteraceae</taxon>
        <taxon>Xanthomonas</taxon>
    </lineage>
</organism>
<dbReference type="Proteomes" id="UP000230560">
    <property type="component" value="Chromosome"/>
</dbReference>
<protein>
    <recommendedName>
        <fullName evidence="4">Portal protein</fullName>
    </recommendedName>
</protein>
<proteinExistence type="predicted"/>
<dbReference type="InterPro" id="IPR032427">
    <property type="entry name" value="P22_portal"/>
</dbReference>
<evidence type="ECO:0000313" key="3">
    <source>
        <dbReference type="Proteomes" id="UP000230560"/>
    </source>
</evidence>
<feature type="region of interest" description="Disordered" evidence="1">
    <location>
        <begin position="588"/>
        <end position="609"/>
    </location>
</feature>
<evidence type="ECO:0008006" key="4">
    <source>
        <dbReference type="Google" id="ProtNLM"/>
    </source>
</evidence>
<dbReference type="EMBL" id="CP021015">
    <property type="protein sequence ID" value="ATS86361.1"/>
    <property type="molecule type" value="Genomic_DNA"/>
</dbReference>
<feature type="compositionally biased region" description="Low complexity" evidence="1">
    <location>
        <begin position="657"/>
        <end position="668"/>
    </location>
</feature>
<name>A0AB33FDG0_XANCI</name>
<sequence length="690" mass="77817">MGLMRDDDLTPPKTAEDKYRVMRQRFADCESAESTLRNQAIDDFRFIWVAGSQWDNNFGRLRGSRPKYEFNKLRQSVKQVINDMRMNTPSIKIRASEDGDVKLAEIRQGLIRNIESQSRADEAYDWGGMYAVSCGFGVWRVTTEYSNDDTFDQDIRIKRIHNPFSVRFDPSATELDRSDAHFAFVEDTVSRAEFRRRWPSAEIVSFDSSLTGDRRDWYRDKEVRIAEYWQRVPVSKEILRLSDGRVVNADDFDEEAAANPPMDQMGQAQSEPITVEDRRSIESHKITMEIVSGEETLEGPFDWPGLYIPLVPVWGDIVHVDGKDEWYGMARMSRDAQVLYNFERSNFAEVIANQPKSPYLYTAKQIQGFEREWRDLAVDNAPGLPYNPDPLAPGLRPQREAPPQLSPGYMAALQLSSEDLKSTTGIYDASLGSRSNETSGKAIMARQREGDVANFDYQDNISRAILYTGIIVNDLIPHIYDSERQIRILGEDGSEEFLAVNKPVWDEETQSYLTVNDLRQGKYDVSITTGPSYTTQRMETLDAMMQLAQSNGPDGMLARYGVLKAMDTPGMDEVRDAYRSLLVKQGLLQPGEGDQPPEPQQPNPKDLTDAKKNDAQAQLYGAQAQGQQLENMQLQQQLQAGQMLMGMPPPMQPPPQEQAAPEQPPQGGFFMGGGPGLDPTAPAGQPGYPI</sequence>
<dbReference type="Pfam" id="PF16510">
    <property type="entry name" value="P22_portal"/>
    <property type="match status" value="1"/>
</dbReference>